<evidence type="ECO:0000313" key="2">
    <source>
        <dbReference type="EMBL" id="PPQ90651.1"/>
    </source>
</evidence>
<organism evidence="2 3">
    <name type="scientific">Psilocybe cyanescens</name>
    <dbReference type="NCBI Taxonomy" id="93625"/>
    <lineage>
        <taxon>Eukaryota</taxon>
        <taxon>Fungi</taxon>
        <taxon>Dikarya</taxon>
        <taxon>Basidiomycota</taxon>
        <taxon>Agaricomycotina</taxon>
        <taxon>Agaricomycetes</taxon>
        <taxon>Agaricomycetidae</taxon>
        <taxon>Agaricales</taxon>
        <taxon>Agaricineae</taxon>
        <taxon>Strophariaceae</taxon>
        <taxon>Psilocybe</taxon>
    </lineage>
</organism>
<dbReference type="Proteomes" id="UP000283269">
    <property type="component" value="Unassembled WGS sequence"/>
</dbReference>
<gene>
    <name evidence="2" type="ORF">CVT25_006635</name>
</gene>
<evidence type="ECO:0000313" key="3">
    <source>
        <dbReference type="Proteomes" id="UP000283269"/>
    </source>
</evidence>
<accession>A0A409XIU1</accession>
<keyword evidence="1" id="KW-0175">Coiled coil</keyword>
<feature type="coiled-coil region" evidence="1">
    <location>
        <begin position="46"/>
        <end position="73"/>
    </location>
</feature>
<sequence length="211" mass="23494">MAKLQSKAQITQTLGLSKARNATCDLVKSGPFLCSPVPKTCRQIDSKKFTDKNLRLKKSIKALEKNLQESGAQIVAHALDLEAKDRTILDLQANLERSNSADRILNQKYLEIVKSLETVSGDLKNVKKRTQRLIHDCQIAKAKHNSDIQKLVQDHQMAEEKHTTHIQTLTANINETSKSSGDALTALSLANELIEKFKASLNHEKTVSTEL</sequence>
<dbReference type="EMBL" id="NHYD01001583">
    <property type="protein sequence ID" value="PPQ90651.1"/>
    <property type="molecule type" value="Genomic_DNA"/>
</dbReference>
<dbReference type="AlphaFoldDB" id="A0A409XIU1"/>
<keyword evidence="3" id="KW-1185">Reference proteome</keyword>
<name>A0A409XIU1_PSICY</name>
<evidence type="ECO:0000256" key="1">
    <source>
        <dbReference type="SAM" id="Coils"/>
    </source>
</evidence>
<reference evidence="2 3" key="1">
    <citation type="journal article" date="2018" name="Evol. Lett.">
        <title>Horizontal gene cluster transfer increased hallucinogenic mushroom diversity.</title>
        <authorList>
            <person name="Reynolds H.T."/>
            <person name="Vijayakumar V."/>
            <person name="Gluck-Thaler E."/>
            <person name="Korotkin H.B."/>
            <person name="Matheny P.B."/>
            <person name="Slot J.C."/>
        </authorList>
    </citation>
    <scope>NUCLEOTIDE SEQUENCE [LARGE SCALE GENOMIC DNA]</scope>
    <source>
        <strain evidence="2 3">2631</strain>
    </source>
</reference>
<protein>
    <submittedName>
        <fullName evidence="2">Uncharacterized protein</fullName>
    </submittedName>
</protein>
<comment type="caution">
    <text evidence="2">The sequence shown here is derived from an EMBL/GenBank/DDBJ whole genome shotgun (WGS) entry which is preliminary data.</text>
</comment>
<proteinExistence type="predicted"/>
<dbReference type="InParanoid" id="A0A409XIU1"/>